<dbReference type="SUPFAM" id="SSF54631">
    <property type="entry name" value="CBS-domain pair"/>
    <property type="match status" value="1"/>
</dbReference>
<dbReference type="RefSeq" id="WP_136460660.1">
    <property type="nucleotide sequence ID" value="NZ_SRSF01000015.1"/>
</dbReference>
<proteinExistence type="predicted"/>
<protein>
    <recommendedName>
        <fullName evidence="3">CBS domain-containing protein</fullName>
    </recommendedName>
</protein>
<gene>
    <name evidence="1" type="ORF">E4021_17265</name>
</gene>
<name>A0A4S4N8C1_9BACT</name>
<evidence type="ECO:0000313" key="1">
    <source>
        <dbReference type="EMBL" id="THH34587.1"/>
    </source>
</evidence>
<dbReference type="Proteomes" id="UP000308528">
    <property type="component" value="Unassembled WGS sequence"/>
</dbReference>
<reference evidence="1 2" key="1">
    <citation type="submission" date="2019-04" db="EMBL/GenBank/DDBJ databases">
        <title>Lewinella litorea sp. nov., isolated from a marine sand.</title>
        <authorList>
            <person name="Yoon J.-H."/>
        </authorList>
    </citation>
    <scope>NUCLEOTIDE SEQUENCE [LARGE SCALE GENOMIC DNA]</scope>
    <source>
        <strain evidence="1 2">HSMS-39</strain>
    </source>
</reference>
<evidence type="ECO:0008006" key="3">
    <source>
        <dbReference type="Google" id="ProtNLM"/>
    </source>
</evidence>
<dbReference type="OrthoDB" id="49104at2"/>
<dbReference type="InterPro" id="IPR046342">
    <property type="entry name" value="CBS_dom_sf"/>
</dbReference>
<dbReference type="EMBL" id="SRSF01000015">
    <property type="protein sequence ID" value="THH34587.1"/>
    <property type="molecule type" value="Genomic_DNA"/>
</dbReference>
<keyword evidence="2" id="KW-1185">Reference proteome</keyword>
<sequence length="237" mass="27066">MSNAEVFIDIYNKIDNLLRKSGQYDADDSFTRKVKQSKNAVVRRYRGRLISMGELRNAIVHNPKIDGKPIADPHDATVREIEKIYNQLSNPKKVIPTFQFDVLGARKDEYINDILIEMKRWSFSQFPVLDENGSVIELINTNTIARWLSSQVEDNGTVIIDEVKVEDFLSEIESPKNYEFISRDTSVFEAYEIFTTHVEKSNRRLDVLFITQSGKPTETLLGLATIEDVASEVISAS</sequence>
<accession>A0A4S4N8C1</accession>
<evidence type="ECO:0000313" key="2">
    <source>
        <dbReference type="Proteomes" id="UP000308528"/>
    </source>
</evidence>
<comment type="caution">
    <text evidence="1">The sequence shown here is derived from an EMBL/GenBank/DDBJ whole genome shotgun (WGS) entry which is preliminary data.</text>
</comment>
<dbReference type="Gene3D" id="3.10.580.10">
    <property type="entry name" value="CBS-domain"/>
    <property type="match status" value="1"/>
</dbReference>
<organism evidence="1 2">
    <name type="scientific">Neolewinella litorea</name>
    <dbReference type="NCBI Taxonomy" id="2562452"/>
    <lineage>
        <taxon>Bacteria</taxon>
        <taxon>Pseudomonadati</taxon>
        <taxon>Bacteroidota</taxon>
        <taxon>Saprospiria</taxon>
        <taxon>Saprospirales</taxon>
        <taxon>Lewinellaceae</taxon>
        <taxon>Neolewinella</taxon>
    </lineage>
</organism>
<dbReference type="AlphaFoldDB" id="A0A4S4N8C1"/>